<keyword evidence="3" id="KW-0949">S-adenosyl-L-methionine</keyword>
<dbReference type="Proteomes" id="UP000332933">
    <property type="component" value="Unassembled WGS sequence"/>
</dbReference>
<keyword evidence="2" id="KW-0808">Transferase</keyword>
<dbReference type="SUPFAM" id="SSF53335">
    <property type="entry name" value="S-adenosyl-L-methionine-dependent methyltransferases"/>
    <property type="match status" value="1"/>
</dbReference>
<dbReference type="PANTHER" id="PTHR18895">
    <property type="entry name" value="HEMK METHYLTRANSFERASE"/>
    <property type="match status" value="1"/>
</dbReference>
<dbReference type="InterPro" id="IPR002052">
    <property type="entry name" value="DNA_methylase_N6_adenine_CS"/>
</dbReference>
<dbReference type="Gene3D" id="1.10.8.10">
    <property type="entry name" value="DNA helicase RuvA subunit, C-terminal domain"/>
    <property type="match status" value="1"/>
</dbReference>
<dbReference type="GO" id="GO:0003676">
    <property type="term" value="F:nucleic acid binding"/>
    <property type="evidence" value="ECO:0007669"/>
    <property type="project" value="InterPro"/>
</dbReference>
<gene>
    <name evidence="7" type="primary">Aste57867_10955</name>
    <name evidence="6" type="ORF">As57867_010915</name>
    <name evidence="7" type="ORF">ASTE57867_10955</name>
</gene>
<dbReference type="NCBIfam" id="TIGR03534">
    <property type="entry name" value="RF_mod_PrmC"/>
    <property type="match status" value="1"/>
</dbReference>
<feature type="domain" description="Methyltransferase" evidence="4">
    <location>
        <begin position="122"/>
        <end position="202"/>
    </location>
</feature>
<dbReference type="InterPro" id="IPR019874">
    <property type="entry name" value="RF_methyltr_PrmC"/>
</dbReference>
<dbReference type="EMBL" id="VJMH01005241">
    <property type="protein sequence ID" value="KAF0698426.1"/>
    <property type="molecule type" value="Genomic_DNA"/>
</dbReference>
<dbReference type="EMBL" id="CAADRA010005262">
    <property type="protein sequence ID" value="VFT87823.1"/>
    <property type="molecule type" value="Genomic_DNA"/>
</dbReference>
<dbReference type="PANTHER" id="PTHR18895:SF74">
    <property type="entry name" value="MTRF1L RELEASE FACTOR GLUTAMINE METHYLTRANSFERASE"/>
    <property type="match status" value="1"/>
</dbReference>
<dbReference type="InterPro" id="IPR029063">
    <property type="entry name" value="SAM-dependent_MTases_sf"/>
</dbReference>
<sequence>MQQHWGRRWLSTTLREARRRLVQRGIVSTELNAILAHVFHPPLSREMIFMQPDMPMTTTHSHILDEMSARRLAGEPLAYILGEKDFWSLPFKVTPETLIPRPETELLIDLVLSLHNDKNATFRLLDIGTGSGCLVVAALTEFPNATGVAIDISTGALAVAEENAARHGVTKRVNFLEQDMRTLPVNNLGCHALFDVVLCNPPYIARTDTAAMDAHVLAYEPHSALFADDDGLALYKHLREPLAVMVRPGGHVLFEVGYQQARHVRDWYLASDAYQPSEKLKETIVPDLQGHDRVVALQLAPRDIGGGIVVIN</sequence>
<accession>A0A485KSV7</accession>
<evidence type="ECO:0000313" key="8">
    <source>
        <dbReference type="Proteomes" id="UP000332933"/>
    </source>
</evidence>
<proteinExistence type="predicted"/>
<evidence type="ECO:0000313" key="7">
    <source>
        <dbReference type="EMBL" id="VFT87823.1"/>
    </source>
</evidence>
<evidence type="ECO:0000256" key="3">
    <source>
        <dbReference type="ARBA" id="ARBA00022691"/>
    </source>
</evidence>
<name>A0A485KSV7_9STRA</name>
<protein>
    <submittedName>
        <fullName evidence="7">Aste57867_10955 protein</fullName>
    </submittedName>
</protein>
<dbReference type="Pfam" id="PF17827">
    <property type="entry name" value="PrmC_N"/>
    <property type="match status" value="1"/>
</dbReference>
<dbReference type="InterPro" id="IPR025714">
    <property type="entry name" value="Methyltranfer_dom"/>
</dbReference>
<evidence type="ECO:0000256" key="2">
    <source>
        <dbReference type="ARBA" id="ARBA00022679"/>
    </source>
</evidence>
<dbReference type="GO" id="GO:0008276">
    <property type="term" value="F:protein methyltransferase activity"/>
    <property type="evidence" value="ECO:0007669"/>
    <property type="project" value="InterPro"/>
</dbReference>
<dbReference type="InterPro" id="IPR004556">
    <property type="entry name" value="HemK-like"/>
</dbReference>
<dbReference type="PROSITE" id="PS00092">
    <property type="entry name" value="N6_MTASE"/>
    <property type="match status" value="1"/>
</dbReference>
<dbReference type="OrthoDB" id="269872at2759"/>
<dbReference type="AlphaFoldDB" id="A0A485KSV7"/>
<evidence type="ECO:0000313" key="6">
    <source>
        <dbReference type="EMBL" id="KAF0698426.1"/>
    </source>
</evidence>
<dbReference type="InterPro" id="IPR040758">
    <property type="entry name" value="PrmC_N"/>
</dbReference>
<keyword evidence="1" id="KW-0489">Methyltransferase</keyword>
<organism evidence="7 8">
    <name type="scientific">Aphanomyces stellatus</name>
    <dbReference type="NCBI Taxonomy" id="120398"/>
    <lineage>
        <taxon>Eukaryota</taxon>
        <taxon>Sar</taxon>
        <taxon>Stramenopiles</taxon>
        <taxon>Oomycota</taxon>
        <taxon>Saprolegniomycetes</taxon>
        <taxon>Saprolegniales</taxon>
        <taxon>Verrucalvaceae</taxon>
        <taxon>Aphanomyces</taxon>
    </lineage>
</organism>
<dbReference type="Pfam" id="PF13847">
    <property type="entry name" value="Methyltransf_31"/>
    <property type="match status" value="1"/>
</dbReference>
<evidence type="ECO:0000259" key="5">
    <source>
        <dbReference type="Pfam" id="PF17827"/>
    </source>
</evidence>
<dbReference type="CDD" id="cd02440">
    <property type="entry name" value="AdoMet_MTases"/>
    <property type="match status" value="1"/>
</dbReference>
<reference evidence="6" key="2">
    <citation type="submission" date="2019-06" db="EMBL/GenBank/DDBJ databases">
        <title>Genomics analysis of Aphanomyces spp. identifies a new class of oomycete effector associated with host adaptation.</title>
        <authorList>
            <person name="Gaulin E."/>
        </authorList>
    </citation>
    <scope>NUCLEOTIDE SEQUENCE</scope>
    <source>
        <strain evidence="6">CBS 578.67</strain>
    </source>
</reference>
<dbReference type="InterPro" id="IPR050320">
    <property type="entry name" value="N5-glutamine_MTase"/>
</dbReference>
<reference evidence="7 8" key="1">
    <citation type="submission" date="2019-03" db="EMBL/GenBank/DDBJ databases">
        <authorList>
            <person name="Gaulin E."/>
            <person name="Dumas B."/>
        </authorList>
    </citation>
    <scope>NUCLEOTIDE SEQUENCE [LARGE SCALE GENOMIC DNA]</scope>
    <source>
        <strain evidence="7">CBS 568.67</strain>
    </source>
</reference>
<dbReference type="GO" id="GO:0032259">
    <property type="term" value="P:methylation"/>
    <property type="evidence" value="ECO:0007669"/>
    <property type="project" value="UniProtKB-KW"/>
</dbReference>
<dbReference type="NCBIfam" id="TIGR00536">
    <property type="entry name" value="hemK_fam"/>
    <property type="match status" value="1"/>
</dbReference>
<evidence type="ECO:0000259" key="4">
    <source>
        <dbReference type="Pfam" id="PF13847"/>
    </source>
</evidence>
<keyword evidence="8" id="KW-1185">Reference proteome</keyword>
<feature type="domain" description="Release factor glutamine methyltransferase N-terminal" evidence="5">
    <location>
        <begin position="14"/>
        <end position="82"/>
    </location>
</feature>
<evidence type="ECO:0000256" key="1">
    <source>
        <dbReference type="ARBA" id="ARBA00022603"/>
    </source>
</evidence>
<dbReference type="Gene3D" id="3.40.50.150">
    <property type="entry name" value="Vaccinia Virus protein VP39"/>
    <property type="match status" value="1"/>
</dbReference>